<dbReference type="EMBL" id="PZQS01000004">
    <property type="protein sequence ID" value="PVD32222.1"/>
    <property type="molecule type" value="Genomic_DNA"/>
</dbReference>
<comment type="caution">
    <text evidence="1">The sequence shown here is derived from an EMBL/GenBank/DDBJ whole genome shotgun (WGS) entry which is preliminary data.</text>
</comment>
<dbReference type="AlphaFoldDB" id="A0A2T7PFM8"/>
<accession>A0A2T7PFM8</accession>
<reference evidence="1 2" key="1">
    <citation type="submission" date="2018-04" db="EMBL/GenBank/DDBJ databases">
        <title>The genome of golden apple snail Pomacea canaliculata provides insight into stress tolerance and invasive adaptation.</title>
        <authorList>
            <person name="Liu C."/>
            <person name="Liu B."/>
            <person name="Ren Y."/>
            <person name="Zhang Y."/>
            <person name="Wang H."/>
            <person name="Li S."/>
            <person name="Jiang F."/>
            <person name="Yin L."/>
            <person name="Zhang G."/>
            <person name="Qian W."/>
            <person name="Fan W."/>
        </authorList>
    </citation>
    <scope>NUCLEOTIDE SEQUENCE [LARGE SCALE GENOMIC DNA]</scope>
    <source>
        <strain evidence="1">SZHN2017</strain>
        <tissue evidence="1">Muscle</tissue>
    </source>
</reference>
<evidence type="ECO:0008006" key="3">
    <source>
        <dbReference type="Google" id="ProtNLM"/>
    </source>
</evidence>
<proteinExistence type="predicted"/>
<sequence>MEAEAAKDSVFDEGFVELEVPEDEAMEVASSATEQEGLQGRGIPTDEVEQIMQSEAYQRRIATCHLCGQCWYDNKFRVGCHECGGFPLQRACPVCDGQCGSQWTRNIKLSHSFHEAHWDGSCALPPEVQHAFQLRKLTDSSEETLSEGLQDLSTS</sequence>
<evidence type="ECO:0000313" key="1">
    <source>
        <dbReference type="EMBL" id="PVD32222.1"/>
    </source>
</evidence>
<name>A0A2T7PFM8_POMCA</name>
<evidence type="ECO:0000313" key="2">
    <source>
        <dbReference type="Proteomes" id="UP000245119"/>
    </source>
</evidence>
<protein>
    <recommendedName>
        <fullName evidence="3">Protein pinocchio</fullName>
    </recommendedName>
</protein>
<gene>
    <name evidence="1" type="ORF">C0Q70_07654</name>
</gene>
<keyword evidence="2" id="KW-1185">Reference proteome</keyword>
<organism evidence="1 2">
    <name type="scientific">Pomacea canaliculata</name>
    <name type="common">Golden apple snail</name>
    <dbReference type="NCBI Taxonomy" id="400727"/>
    <lineage>
        <taxon>Eukaryota</taxon>
        <taxon>Metazoa</taxon>
        <taxon>Spiralia</taxon>
        <taxon>Lophotrochozoa</taxon>
        <taxon>Mollusca</taxon>
        <taxon>Gastropoda</taxon>
        <taxon>Caenogastropoda</taxon>
        <taxon>Architaenioglossa</taxon>
        <taxon>Ampullarioidea</taxon>
        <taxon>Ampullariidae</taxon>
        <taxon>Pomacea</taxon>
    </lineage>
</organism>
<dbReference type="Proteomes" id="UP000245119">
    <property type="component" value="Linkage Group LG4"/>
</dbReference>
<dbReference type="OrthoDB" id="10062522at2759"/>